<feature type="transmembrane region" description="Helical" evidence="10">
    <location>
        <begin position="331"/>
        <end position="351"/>
    </location>
</feature>
<organism evidence="12 13">
    <name type="scientific">Dreissena polymorpha</name>
    <name type="common">Zebra mussel</name>
    <name type="synonym">Mytilus polymorpha</name>
    <dbReference type="NCBI Taxonomy" id="45954"/>
    <lineage>
        <taxon>Eukaryota</taxon>
        <taxon>Metazoa</taxon>
        <taxon>Spiralia</taxon>
        <taxon>Lophotrochozoa</taxon>
        <taxon>Mollusca</taxon>
        <taxon>Bivalvia</taxon>
        <taxon>Autobranchia</taxon>
        <taxon>Heteroconchia</taxon>
        <taxon>Euheterodonta</taxon>
        <taxon>Imparidentia</taxon>
        <taxon>Neoheterodontei</taxon>
        <taxon>Myida</taxon>
        <taxon>Dreissenoidea</taxon>
        <taxon>Dreissenidae</taxon>
        <taxon>Dreissena</taxon>
    </lineage>
</organism>
<evidence type="ECO:0000256" key="8">
    <source>
        <dbReference type="RuleBase" id="RU000688"/>
    </source>
</evidence>
<reference evidence="12" key="1">
    <citation type="journal article" date="2019" name="bioRxiv">
        <title>The Genome of the Zebra Mussel, Dreissena polymorpha: A Resource for Invasive Species Research.</title>
        <authorList>
            <person name="McCartney M.A."/>
            <person name="Auch B."/>
            <person name="Kono T."/>
            <person name="Mallez S."/>
            <person name="Zhang Y."/>
            <person name="Obille A."/>
            <person name="Becker A."/>
            <person name="Abrahante J.E."/>
            <person name="Garbe J."/>
            <person name="Badalamenti J.P."/>
            <person name="Herman A."/>
            <person name="Mangelson H."/>
            <person name="Liachko I."/>
            <person name="Sullivan S."/>
            <person name="Sone E.D."/>
            <person name="Koren S."/>
            <person name="Silverstein K.A.T."/>
            <person name="Beckman K.B."/>
            <person name="Gohl D.M."/>
        </authorList>
    </citation>
    <scope>NUCLEOTIDE SEQUENCE</scope>
    <source>
        <strain evidence="12">Duluth1</strain>
        <tissue evidence="12">Whole animal</tissue>
    </source>
</reference>
<accession>A0A9D4FTR8</accession>
<dbReference type="Proteomes" id="UP000828390">
    <property type="component" value="Unassembled WGS sequence"/>
</dbReference>
<keyword evidence="5 10" id="KW-0472">Membrane</keyword>
<evidence type="ECO:0000256" key="4">
    <source>
        <dbReference type="ARBA" id="ARBA00023040"/>
    </source>
</evidence>
<dbReference type="SUPFAM" id="SSF81321">
    <property type="entry name" value="Family A G protein-coupled receptor-like"/>
    <property type="match status" value="1"/>
</dbReference>
<dbReference type="CDD" id="cd00637">
    <property type="entry name" value="7tm_classA_rhodopsin-like"/>
    <property type="match status" value="1"/>
</dbReference>
<keyword evidence="6 8" id="KW-0675">Receptor</keyword>
<keyword evidence="2 8" id="KW-0812">Transmembrane</keyword>
<comment type="similarity">
    <text evidence="8">Belongs to the G-protein coupled receptor 1 family.</text>
</comment>
<feature type="transmembrane region" description="Helical" evidence="10">
    <location>
        <begin position="371"/>
        <end position="390"/>
    </location>
</feature>
<sequence>MTTMVDNTISSLNSRSSVEPNSNLSAFVESLDDLNSRYADALLPLTILFGVFTFFGFFGNLLILVVFSLSREYRRNNFKVFVLTLAGIDLITCVTLIPAEMVKQRNYFAFEHVVPCKLKCFFYVFGASSSCLALLVISVDRYRKVVQPFKKQLTHTLAVKLLIGVAIVFSLMLAIPSAVMCGINKTTMVNKYGTNTTIRICQTEQRFETSVWRNIYKSILLMMLGGISFSYLILYAFVMRVAAKHIKAIALHHNNSTWNISTSSLAYDTNTFVSKPCQSEIIRKEHSGKWDFQNGDHIQELLDNNCVHQLKGHSIKSTTPMLQRHGFPTKTLLWFILTIVFIGTYLTHIILSFDVSKIVSMTPGAFVSFSFFYRVYFINHIINPFVYAIFVEKFRTSCKNICPFSKAELINHHDVHF</sequence>
<keyword evidence="7 8" id="KW-0807">Transducer</keyword>
<keyword evidence="4 8" id="KW-0297">G-protein coupled receptor</keyword>
<evidence type="ECO:0000256" key="7">
    <source>
        <dbReference type="ARBA" id="ARBA00023224"/>
    </source>
</evidence>
<evidence type="ECO:0000256" key="6">
    <source>
        <dbReference type="ARBA" id="ARBA00023170"/>
    </source>
</evidence>
<evidence type="ECO:0000256" key="9">
    <source>
        <dbReference type="SAM" id="MobiDB-lite"/>
    </source>
</evidence>
<feature type="transmembrane region" description="Helical" evidence="10">
    <location>
        <begin position="159"/>
        <end position="179"/>
    </location>
</feature>
<feature type="domain" description="G-protein coupled receptors family 1 profile" evidence="11">
    <location>
        <begin position="59"/>
        <end position="387"/>
    </location>
</feature>
<evidence type="ECO:0000259" key="11">
    <source>
        <dbReference type="PROSITE" id="PS50262"/>
    </source>
</evidence>
<name>A0A9D4FTR8_DREPO</name>
<evidence type="ECO:0000256" key="1">
    <source>
        <dbReference type="ARBA" id="ARBA00004141"/>
    </source>
</evidence>
<keyword evidence="13" id="KW-1185">Reference proteome</keyword>
<evidence type="ECO:0000256" key="3">
    <source>
        <dbReference type="ARBA" id="ARBA00022989"/>
    </source>
</evidence>
<dbReference type="InterPro" id="IPR017452">
    <property type="entry name" value="GPCR_Rhodpsn_7TM"/>
</dbReference>
<protein>
    <recommendedName>
        <fullName evidence="11">G-protein coupled receptors family 1 profile domain-containing protein</fullName>
    </recommendedName>
</protein>
<evidence type="ECO:0000256" key="5">
    <source>
        <dbReference type="ARBA" id="ARBA00023136"/>
    </source>
</evidence>
<evidence type="ECO:0000256" key="2">
    <source>
        <dbReference type="ARBA" id="ARBA00022692"/>
    </source>
</evidence>
<comment type="caution">
    <text evidence="12">The sequence shown here is derived from an EMBL/GenBank/DDBJ whole genome shotgun (WGS) entry which is preliminary data.</text>
</comment>
<keyword evidence="3 10" id="KW-1133">Transmembrane helix</keyword>
<dbReference type="PANTHER" id="PTHR24238:SF47">
    <property type="entry name" value="ECDYSTEROIDS_DOPAMINE RECEPTOR-RELATED"/>
    <property type="match status" value="1"/>
</dbReference>
<dbReference type="GO" id="GO:0016020">
    <property type="term" value="C:membrane"/>
    <property type="evidence" value="ECO:0007669"/>
    <property type="project" value="UniProtKB-SubCell"/>
</dbReference>
<evidence type="ECO:0000313" key="13">
    <source>
        <dbReference type="Proteomes" id="UP000828390"/>
    </source>
</evidence>
<dbReference type="PRINTS" id="PR00237">
    <property type="entry name" value="GPCRRHODOPSN"/>
</dbReference>
<dbReference type="InterPro" id="IPR000276">
    <property type="entry name" value="GPCR_Rhodpsn"/>
</dbReference>
<dbReference type="PROSITE" id="PS00237">
    <property type="entry name" value="G_PROTEIN_RECEP_F1_1"/>
    <property type="match status" value="1"/>
</dbReference>
<dbReference type="EMBL" id="JAIWYP010000007">
    <property type="protein sequence ID" value="KAH3803068.1"/>
    <property type="molecule type" value="Genomic_DNA"/>
</dbReference>
<dbReference type="Pfam" id="PF00001">
    <property type="entry name" value="7tm_1"/>
    <property type="match status" value="1"/>
</dbReference>
<gene>
    <name evidence="12" type="ORF">DPMN_156767</name>
</gene>
<dbReference type="Gene3D" id="1.20.1070.10">
    <property type="entry name" value="Rhodopsin 7-helix transmembrane proteins"/>
    <property type="match status" value="1"/>
</dbReference>
<feature type="region of interest" description="Disordered" evidence="9">
    <location>
        <begin position="1"/>
        <end position="20"/>
    </location>
</feature>
<reference evidence="12" key="2">
    <citation type="submission" date="2020-11" db="EMBL/GenBank/DDBJ databases">
        <authorList>
            <person name="McCartney M.A."/>
            <person name="Auch B."/>
            <person name="Kono T."/>
            <person name="Mallez S."/>
            <person name="Becker A."/>
            <person name="Gohl D.M."/>
            <person name="Silverstein K.A.T."/>
            <person name="Koren S."/>
            <person name="Bechman K.B."/>
            <person name="Herman A."/>
            <person name="Abrahante J.E."/>
            <person name="Garbe J."/>
        </authorList>
    </citation>
    <scope>NUCLEOTIDE SEQUENCE</scope>
    <source>
        <strain evidence="12">Duluth1</strain>
        <tissue evidence="12">Whole animal</tissue>
    </source>
</reference>
<comment type="subcellular location">
    <subcellularLocation>
        <location evidence="1">Membrane</location>
        <topology evidence="1">Multi-pass membrane protein</topology>
    </subcellularLocation>
</comment>
<feature type="transmembrane region" description="Helical" evidence="10">
    <location>
        <begin position="121"/>
        <end position="139"/>
    </location>
</feature>
<dbReference type="PROSITE" id="PS50262">
    <property type="entry name" value="G_PROTEIN_RECEP_F1_2"/>
    <property type="match status" value="1"/>
</dbReference>
<dbReference type="AlphaFoldDB" id="A0A9D4FTR8"/>
<dbReference type="PANTHER" id="PTHR24238">
    <property type="entry name" value="G-PROTEIN COUPLED RECEPTOR"/>
    <property type="match status" value="1"/>
</dbReference>
<dbReference type="GO" id="GO:0004930">
    <property type="term" value="F:G protein-coupled receptor activity"/>
    <property type="evidence" value="ECO:0007669"/>
    <property type="project" value="UniProtKB-KW"/>
</dbReference>
<feature type="transmembrane region" description="Helical" evidence="10">
    <location>
        <begin position="80"/>
        <end position="101"/>
    </location>
</feature>
<evidence type="ECO:0000313" key="12">
    <source>
        <dbReference type="EMBL" id="KAH3803068.1"/>
    </source>
</evidence>
<feature type="transmembrane region" description="Helical" evidence="10">
    <location>
        <begin position="41"/>
        <end position="68"/>
    </location>
</feature>
<feature type="transmembrane region" description="Helical" evidence="10">
    <location>
        <begin position="215"/>
        <end position="238"/>
    </location>
</feature>
<evidence type="ECO:0000256" key="10">
    <source>
        <dbReference type="SAM" id="Phobius"/>
    </source>
</evidence>
<proteinExistence type="inferred from homology"/>